<gene>
    <name evidence="2" type="ORF">BXYJ_LOCUS6284</name>
</gene>
<feature type="region of interest" description="Disordered" evidence="1">
    <location>
        <begin position="193"/>
        <end position="224"/>
    </location>
</feature>
<organism evidence="4 6">
    <name type="scientific">Bursaphelenchus xylophilus</name>
    <name type="common">Pinewood nematode worm</name>
    <name type="synonym">Aphelenchoides xylophilus</name>
    <dbReference type="NCBI Taxonomy" id="6326"/>
    <lineage>
        <taxon>Eukaryota</taxon>
        <taxon>Metazoa</taxon>
        <taxon>Ecdysozoa</taxon>
        <taxon>Nematoda</taxon>
        <taxon>Chromadorea</taxon>
        <taxon>Rhabditida</taxon>
        <taxon>Tylenchina</taxon>
        <taxon>Tylenchomorpha</taxon>
        <taxon>Aphelenchoidea</taxon>
        <taxon>Aphelenchoididae</taxon>
        <taxon>Bursaphelenchus</taxon>
    </lineage>
</organism>
<name>A0A1I7RZ25_BURXY</name>
<dbReference type="Proteomes" id="UP000659654">
    <property type="component" value="Unassembled WGS sequence"/>
</dbReference>
<protein>
    <submittedName>
        <fullName evidence="2">(pine wood nematode) hypothetical protein</fullName>
    </submittedName>
</protein>
<evidence type="ECO:0000313" key="2">
    <source>
        <dbReference type="EMBL" id="CAD5220649.1"/>
    </source>
</evidence>
<accession>A0A1I7RZ25</accession>
<reference evidence="6" key="1">
    <citation type="submission" date="2016-11" db="UniProtKB">
        <authorList>
            <consortium name="WormBaseParasite"/>
        </authorList>
    </citation>
    <scope>IDENTIFICATION</scope>
</reference>
<evidence type="ECO:0000256" key="1">
    <source>
        <dbReference type="SAM" id="MobiDB-lite"/>
    </source>
</evidence>
<reference evidence="3" key="2">
    <citation type="submission" date="2020-08" db="EMBL/GenBank/DDBJ databases">
        <authorList>
            <person name="Kikuchi T."/>
        </authorList>
    </citation>
    <scope>NUCLEOTIDE SEQUENCE</scope>
    <source>
        <strain evidence="2">Ka4C1</strain>
    </source>
</reference>
<dbReference type="EMBL" id="CAJFCV020000003">
    <property type="protein sequence ID" value="CAG9106926.1"/>
    <property type="molecule type" value="Genomic_DNA"/>
</dbReference>
<feature type="compositionally biased region" description="Basic residues" evidence="1">
    <location>
        <begin position="212"/>
        <end position="221"/>
    </location>
</feature>
<dbReference type="EMBL" id="CAJFDI010000003">
    <property type="protein sequence ID" value="CAD5220649.1"/>
    <property type="molecule type" value="Genomic_DNA"/>
</dbReference>
<dbReference type="AlphaFoldDB" id="A0A1I7RZ25"/>
<sequence length="354" mass="39811">MPVYVYFIDDGKVLDQSFIVTLPERRLTPPELVQEVRNQLDLSPRLRLLATRYRMALSYFESLKKPPEGISSNDEVQMAFGLKEDDFCPPLPILSSSHIPANPPVKKEIAEDDDVIVVEEINDFKSALPQPAFVENSLSRRPQFSSNAVTPLSNLRVPPGSPLFHCLNREHSPALNSLIAAFLGQLQDNATVPPSSNYTVESNKKLPAAGGRARKSRKKTRSFTEEEKEAQDVLMAFDLEYVINESPQNMFLKNALRDGRIDEDFYISLSNALACFITSRTDKLWTPRTLSPIVEQYLSPYPQLDAGHLFGPQSFRLRNKLNHIRATKRIQLEREAARSLQEIPTSSSASPGSD</sequence>
<evidence type="ECO:0000313" key="3">
    <source>
        <dbReference type="EMBL" id="CAG9106926.1"/>
    </source>
</evidence>
<evidence type="ECO:0000313" key="5">
    <source>
        <dbReference type="Proteomes" id="UP000659654"/>
    </source>
</evidence>
<dbReference type="Proteomes" id="UP000582659">
    <property type="component" value="Unassembled WGS sequence"/>
</dbReference>
<keyword evidence="5" id="KW-1185">Reference proteome</keyword>
<evidence type="ECO:0000313" key="6">
    <source>
        <dbReference type="WBParaSite" id="BXY_0599300.1"/>
    </source>
</evidence>
<evidence type="ECO:0000313" key="4">
    <source>
        <dbReference type="Proteomes" id="UP000095284"/>
    </source>
</evidence>
<dbReference type="OrthoDB" id="10463084at2759"/>
<dbReference type="Proteomes" id="UP000095284">
    <property type="component" value="Unplaced"/>
</dbReference>
<proteinExistence type="predicted"/>
<dbReference type="WBParaSite" id="BXY_0599300.1">
    <property type="protein sequence ID" value="BXY_0599300.1"/>
    <property type="gene ID" value="BXY_0599300"/>
</dbReference>